<accession>A0A268F0R3</accession>
<keyword evidence="4" id="KW-1185">Reference proteome</keyword>
<evidence type="ECO:0000313" key="2">
    <source>
        <dbReference type="EMBL" id="PAD78951.1"/>
    </source>
</evidence>
<dbReference type="RefSeq" id="WP_095264049.1">
    <property type="nucleotide sequence ID" value="NZ_NPBY01000015.1"/>
</dbReference>
<proteinExistence type="predicted"/>
<evidence type="ECO:0000313" key="4">
    <source>
        <dbReference type="Proteomes" id="UP000435177"/>
    </source>
</evidence>
<dbReference type="EMBL" id="WOAA01000003">
    <property type="protein sequence ID" value="MUG65527.1"/>
    <property type="molecule type" value="Genomic_DNA"/>
</dbReference>
<protein>
    <submittedName>
        <fullName evidence="2">Uncharacterized protein</fullName>
    </submittedName>
</protein>
<reference evidence="2 3" key="1">
    <citation type="submission" date="2017-07" db="EMBL/GenBank/DDBJ databases">
        <title>Isolation and whole genome analysis of endospore-forming bacteria from heroin.</title>
        <authorList>
            <person name="Kalinowski J."/>
            <person name="Ahrens B."/>
            <person name="Al-Dilaimi A."/>
            <person name="Winkler A."/>
            <person name="Wibberg D."/>
            <person name="Schleenbecker U."/>
            <person name="Ruckert C."/>
            <person name="Wolfel R."/>
            <person name="Grass G."/>
        </authorList>
    </citation>
    <scope>NUCLEOTIDE SEQUENCE [LARGE SCALE GENOMIC DNA]</scope>
    <source>
        <strain evidence="2 3">7537-G1</strain>
    </source>
</reference>
<sequence length="73" mass="8796">MISDERLDELRLSGERVRVVRDELESNDVIGIVVAWDPTHVIIRRRNRRVVKLDRNYSYQLYSEPRQSRLEDN</sequence>
<reference evidence="1 4" key="2">
    <citation type="submission" date="2019-11" db="EMBL/GenBank/DDBJ databases">
        <title>Draft genome sequences of five Paenibacillus species of dairy origin.</title>
        <authorList>
            <person name="Olajide A.M."/>
            <person name="Chen S."/>
            <person name="Lapointe G."/>
        </authorList>
    </citation>
    <scope>NUCLEOTIDE SEQUENCE [LARGE SCALE GENOMIC DNA]</scope>
    <source>
        <strain evidence="1 4">3CS1</strain>
    </source>
</reference>
<evidence type="ECO:0000313" key="3">
    <source>
        <dbReference type="Proteomes" id="UP000215596"/>
    </source>
</evidence>
<dbReference type="OrthoDB" id="2629334at2"/>
<name>A0A268F0R3_9BACL</name>
<dbReference type="Proteomes" id="UP000435177">
    <property type="component" value="Unassembled WGS sequence"/>
</dbReference>
<dbReference type="EMBL" id="NPBY01000015">
    <property type="protein sequence ID" value="PAD78951.1"/>
    <property type="molecule type" value="Genomic_DNA"/>
</dbReference>
<evidence type="ECO:0000313" key="1">
    <source>
        <dbReference type="EMBL" id="MUG65527.1"/>
    </source>
</evidence>
<organism evidence="2 3">
    <name type="scientific">Paenibacillus campinasensis</name>
    <dbReference type="NCBI Taxonomy" id="66347"/>
    <lineage>
        <taxon>Bacteria</taxon>
        <taxon>Bacillati</taxon>
        <taxon>Bacillota</taxon>
        <taxon>Bacilli</taxon>
        <taxon>Bacillales</taxon>
        <taxon>Paenibacillaceae</taxon>
        <taxon>Paenibacillus</taxon>
    </lineage>
</organism>
<comment type="caution">
    <text evidence="2">The sequence shown here is derived from an EMBL/GenBank/DDBJ whole genome shotgun (WGS) entry which is preliminary data.</text>
</comment>
<gene>
    <name evidence="2" type="ORF">CHH67_05695</name>
    <name evidence="1" type="ORF">GNP94_05835</name>
</gene>
<dbReference type="AlphaFoldDB" id="A0A268F0R3"/>
<dbReference type="Proteomes" id="UP000215596">
    <property type="component" value="Unassembled WGS sequence"/>
</dbReference>